<reference evidence="2 3" key="1">
    <citation type="submission" date="2022-04" db="EMBL/GenBank/DDBJ databases">
        <title>Chromosome-level reference genomes for two strains of Caenorhabditis briggsae: an improved platform for comparative genomics.</title>
        <authorList>
            <person name="Stevens L."/>
            <person name="Andersen E."/>
        </authorList>
    </citation>
    <scope>NUCLEOTIDE SEQUENCE [LARGE SCALE GENOMIC DNA]</scope>
    <source>
        <strain evidence="2">VX34</strain>
        <tissue evidence="2">Whole-organism</tissue>
    </source>
</reference>
<name>A0AAE9JCY7_CAEBR</name>
<feature type="signal peptide" evidence="1">
    <location>
        <begin position="1"/>
        <end position="22"/>
    </location>
</feature>
<feature type="chain" id="PRO_5042140487" evidence="1">
    <location>
        <begin position="23"/>
        <end position="227"/>
    </location>
</feature>
<dbReference type="PANTHER" id="PTHR34721">
    <property type="entry name" value="PROTEIN CBG09734"/>
    <property type="match status" value="1"/>
</dbReference>
<evidence type="ECO:0000256" key="1">
    <source>
        <dbReference type="SAM" id="SignalP"/>
    </source>
</evidence>
<accession>A0AAE9JCY7</accession>
<evidence type="ECO:0000313" key="2">
    <source>
        <dbReference type="EMBL" id="UMM25372.1"/>
    </source>
</evidence>
<proteinExistence type="predicted"/>
<keyword evidence="1" id="KW-0732">Signal</keyword>
<dbReference type="PANTHER" id="PTHR34721:SF2">
    <property type="entry name" value="UPAR_LY6 DOMAIN-CONTAINING PROTEIN"/>
    <property type="match status" value="1"/>
</dbReference>
<sequence>MILNNKILHFFIFAALVTVTSAQLRCYYGISTQNANETVDYSSANKMITSISCPGSFCMRNYQKHRNSQSNSYGCANNACTSSGCTEDTNGRGSCCCRGDFCNSGYFKTTVSSMILTIASMKSNLSTLRSLPLPSFIFPLNRSALNKMEQHAPDVDNHSNHNRASQVMASPTNPSVIVSFANNRDTRQPSSSPSQLPNSWVIHHCRSRKFLEHLGRGVFFFSFLVYT</sequence>
<protein>
    <submittedName>
        <fullName evidence="2">Uncharacterized protein</fullName>
    </submittedName>
</protein>
<evidence type="ECO:0000313" key="3">
    <source>
        <dbReference type="Proteomes" id="UP000829354"/>
    </source>
</evidence>
<dbReference type="Proteomes" id="UP000829354">
    <property type="component" value="Chromosome III"/>
</dbReference>
<dbReference type="EMBL" id="CP092622">
    <property type="protein sequence ID" value="UMM25372.1"/>
    <property type="molecule type" value="Genomic_DNA"/>
</dbReference>
<keyword evidence="3" id="KW-1185">Reference proteome</keyword>
<dbReference type="AlphaFoldDB" id="A0AAE9JCY7"/>
<organism evidence="2 3">
    <name type="scientific">Caenorhabditis briggsae</name>
    <dbReference type="NCBI Taxonomy" id="6238"/>
    <lineage>
        <taxon>Eukaryota</taxon>
        <taxon>Metazoa</taxon>
        <taxon>Ecdysozoa</taxon>
        <taxon>Nematoda</taxon>
        <taxon>Chromadorea</taxon>
        <taxon>Rhabditida</taxon>
        <taxon>Rhabditina</taxon>
        <taxon>Rhabditomorpha</taxon>
        <taxon>Rhabditoidea</taxon>
        <taxon>Rhabditidae</taxon>
        <taxon>Peloderinae</taxon>
        <taxon>Caenorhabditis</taxon>
    </lineage>
</organism>
<gene>
    <name evidence="2" type="ORF">L5515_005226</name>
</gene>